<dbReference type="InParanoid" id="A0A1D6Q3Q4"/>
<dbReference type="GO" id="GO:0003676">
    <property type="term" value="F:nucleic acid binding"/>
    <property type="evidence" value="ECO:0007669"/>
    <property type="project" value="InterPro"/>
</dbReference>
<organism evidence="1">
    <name type="scientific">Zea mays</name>
    <name type="common">Maize</name>
    <dbReference type="NCBI Taxonomy" id="4577"/>
    <lineage>
        <taxon>Eukaryota</taxon>
        <taxon>Viridiplantae</taxon>
        <taxon>Streptophyta</taxon>
        <taxon>Embryophyta</taxon>
        <taxon>Tracheophyta</taxon>
        <taxon>Spermatophyta</taxon>
        <taxon>Magnoliopsida</taxon>
        <taxon>Liliopsida</taxon>
        <taxon>Poales</taxon>
        <taxon>Poaceae</taxon>
        <taxon>PACMAD clade</taxon>
        <taxon>Panicoideae</taxon>
        <taxon>Andropogonodae</taxon>
        <taxon>Andropogoneae</taxon>
        <taxon>Tripsacinae</taxon>
        <taxon>Zea</taxon>
    </lineage>
</organism>
<dbReference type="AlphaFoldDB" id="A0A1D6Q3Q4"/>
<gene>
    <name evidence="1" type="ORF">ZEAMMB73_Zm00001d050880</name>
</gene>
<proteinExistence type="predicted"/>
<dbReference type="InterPro" id="IPR036397">
    <property type="entry name" value="RNaseH_sf"/>
</dbReference>
<dbReference type="GO" id="GO:0030014">
    <property type="term" value="C:CCR4-NOT complex"/>
    <property type="evidence" value="ECO:0007669"/>
    <property type="project" value="InterPro"/>
</dbReference>
<dbReference type="EMBL" id="CM000780">
    <property type="protein sequence ID" value="AQK53192.1"/>
    <property type="molecule type" value="Genomic_DNA"/>
</dbReference>
<accession>A0A1D6Q3Q4</accession>
<reference evidence="1" key="1">
    <citation type="submission" date="2015-12" db="EMBL/GenBank/DDBJ databases">
        <title>Update maize B73 reference genome by single molecule sequencing technologies.</title>
        <authorList>
            <consortium name="Maize Genome Sequencing Project"/>
            <person name="Ware D."/>
        </authorList>
    </citation>
    <scope>NUCLEOTIDE SEQUENCE</scope>
    <source>
        <tissue evidence="1">Seedling</tissue>
    </source>
</reference>
<dbReference type="InterPro" id="IPR012337">
    <property type="entry name" value="RNaseH-like_sf"/>
</dbReference>
<dbReference type="InterPro" id="IPR039637">
    <property type="entry name" value="CNOT7/CNOT8/Pop2"/>
</dbReference>
<sequence length="188" mass="21013">MAVDTEFLRMVYWPAGLAYKLEPAERYRLLRCNVDTLHPVRLGLMLFDARCVLPGGHDGATRLGRTGVVMSRGGYDLTYLVKMMFGTGFGMPGSATEFDAVVKAVLHRWRVFGVGEMARLCPREHLRRGLDSVAGQLNEARFAANAARQASYDSLWTCYTFMKLREIYFDDDGKLAGVDGILAEVTTF</sequence>
<protein>
    <submittedName>
        <fullName evidence="1">Uncharacterized protein</fullName>
    </submittedName>
</protein>
<name>A0A1D6Q3Q4_MAIZE</name>
<dbReference type="OMA" id="LFDARCV"/>
<evidence type="ECO:0000313" key="1">
    <source>
        <dbReference type="EMBL" id="AQK53192.1"/>
    </source>
</evidence>
<dbReference type="SUPFAM" id="SSF53098">
    <property type="entry name" value="Ribonuclease H-like"/>
    <property type="match status" value="1"/>
</dbReference>
<dbReference type="PANTHER" id="PTHR10797">
    <property type="entry name" value="CCR4-NOT TRANSCRIPTION COMPLEX SUBUNIT"/>
    <property type="match status" value="1"/>
</dbReference>
<dbReference type="GO" id="GO:0004535">
    <property type="term" value="F:poly(A)-specific ribonuclease activity"/>
    <property type="evidence" value="ECO:0007669"/>
    <property type="project" value="InterPro"/>
</dbReference>
<dbReference type="STRING" id="4577.A0A1D6Q3Q4"/>
<dbReference type="SMR" id="A0A1D6Q3Q4"/>
<dbReference type="Gene3D" id="3.30.420.10">
    <property type="entry name" value="Ribonuclease H-like superfamily/Ribonuclease H"/>
    <property type="match status" value="2"/>
</dbReference>